<dbReference type="EMBL" id="JBBPBK010000009">
    <property type="protein sequence ID" value="KAK9278710.1"/>
    <property type="molecule type" value="Genomic_DNA"/>
</dbReference>
<gene>
    <name evidence="2" type="ORF">L1049_028285</name>
</gene>
<dbReference type="AlphaFoldDB" id="A0AAP0WWT2"/>
<dbReference type="PANTHER" id="PTHR45084">
    <property type="entry name" value="ERAD-ASSOCIATED E3 UBIQUITIN-PROTEIN LIGASE COMPONENT HRD3A-RELATED"/>
    <property type="match status" value="1"/>
</dbReference>
<dbReference type="InterPro" id="IPR011990">
    <property type="entry name" value="TPR-like_helical_dom_sf"/>
</dbReference>
<dbReference type="PANTHER" id="PTHR45084:SF1">
    <property type="entry name" value="ERAD-ASSOCIATED E3 UBIQUITIN-PROTEIN LIGASE COMPONENT HRD3A-RELATED"/>
    <property type="match status" value="1"/>
</dbReference>
<dbReference type="InterPro" id="IPR044623">
    <property type="entry name" value="HRD3"/>
</dbReference>
<accession>A0AAP0WWT2</accession>
<evidence type="ECO:0000313" key="3">
    <source>
        <dbReference type="Proteomes" id="UP001415857"/>
    </source>
</evidence>
<sequence length="361" mass="40084">MRLPAHILFFSLLIFSLYPLSIFARRFVLVLSQDDLKDPSSSADEDPAIIADSSEWDEFGDSDAKPDDELDPGSWRPIFEPDSAPIEPTTEEVVQYYNGVSTMISAVGLGNPRAMEAAATEFEALAAGGNPHAQSALGFLYQMGTMRERNRGRAFMYHYFAAEGGNVQSRMALAYTYSRQDAKEFFEMAAENEDAGGNYNLGVMYLKGIGVKRDVKRACEYFIMAANLGQPKAFYQLAKMFHTGLPFDLHLAKRYYDQALEIDPAAKLPVTLALASLWIRKNYANSVLVDLIDSLPEVYPKVEAWVQNVILEEGNATILTLFVCLLTVLYLRERQRRNAVGAAGDVAPLHHPNEHGAPAPN</sequence>
<name>A0AAP0WWT2_LIQFO</name>
<dbReference type="Gene3D" id="1.25.40.10">
    <property type="entry name" value="Tetratricopeptide repeat domain"/>
    <property type="match status" value="1"/>
</dbReference>
<reference evidence="2 3" key="1">
    <citation type="journal article" date="2024" name="Plant J.">
        <title>Genome sequences and population genomics reveal climatic adaptation and genomic divergence between two closely related sweetgum species.</title>
        <authorList>
            <person name="Xu W.Q."/>
            <person name="Ren C.Q."/>
            <person name="Zhang X.Y."/>
            <person name="Comes H.P."/>
            <person name="Liu X.H."/>
            <person name="Li Y.G."/>
            <person name="Kettle C.J."/>
            <person name="Jalonen R."/>
            <person name="Gaisberger H."/>
            <person name="Ma Y.Z."/>
            <person name="Qiu Y.X."/>
        </authorList>
    </citation>
    <scope>NUCLEOTIDE SEQUENCE [LARGE SCALE GENOMIC DNA]</scope>
    <source>
        <strain evidence="2">Hangzhou</strain>
    </source>
</reference>
<organism evidence="2 3">
    <name type="scientific">Liquidambar formosana</name>
    <name type="common">Formosan gum</name>
    <dbReference type="NCBI Taxonomy" id="63359"/>
    <lineage>
        <taxon>Eukaryota</taxon>
        <taxon>Viridiplantae</taxon>
        <taxon>Streptophyta</taxon>
        <taxon>Embryophyta</taxon>
        <taxon>Tracheophyta</taxon>
        <taxon>Spermatophyta</taxon>
        <taxon>Magnoliopsida</taxon>
        <taxon>eudicotyledons</taxon>
        <taxon>Gunneridae</taxon>
        <taxon>Pentapetalae</taxon>
        <taxon>Saxifragales</taxon>
        <taxon>Altingiaceae</taxon>
        <taxon>Liquidambar</taxon>
    </lineage>
</organism>
<dbReference type="SMART" id="SM00671">
    <property type="entry name" value="SEL1"/>
    <property type="match status" value="4"/>
</dbReference>
<proteinExistence type="predicted"/>
<evidence type="ECO:0000256" key="1">
    <source>
        <dbReference type="SAM" id="MobiDB-lite"/>
    </source>
</evidence>
<dbReference type="InterPro" id="IPR006597">
    <property type="entry name" value="Sel1-like"/>
</dbReference>
<dbReference type="Pfam" id="PF08238">
    <property type="entry name" value="Sel1"/>
    <property type="match status" value="4"/>
</dbReference>
<protein>
    <submittedName>
        <fullName evidence="2">Uncharacterized protein</fullName>
    </submittedName>
</protein>
<comment type="caution">
    <text evidence="2">The sequence shown here is derived from an EMBL/GenBank/DDBJ whole genome shotgun (WGS) entry which is preliminary data.</text>
</comment>
<evidence type="ECO:0000313" key="2">
    <source>
        <dbReference type="EMBL" id="KAK9278710.1"/>
    </source>
</evidence>
<dbReference type="SUPFAM" id="SSF81901">
    <property type="entry name" value="HCP-like"/>
    <property type="match status" value="1"/>
</dbReference>
<dbReference type="GO" id="GO:0036503">
    <property type="term" value="P:ERAD pathway"/>
    <property type="evidence" value="ECO:0007669"/>
    <property type="project" value="InterPro"/>
</dbReference>
<dbReference type="Proteomes" id="UP001415857">
    <property type="component" value="Unassembled WGS sequence"/>
</dbReference>
<keyword evidence="3" id="KW-1185">Reference proteome</keyword>
<feature type="region of interest" description="Disordered" evidence="1">
    <location>
        <begin position="37"/>
        <end position="75"/>
    </location>
</feature>